<sequence length="706" mass="67567">MNSVTASVSPSRSRPWVRTRRTALTLDDHGAARVGSLPRFDSAVTDFADLARDPEPFVLGGRLYTAPGLVATVVRELLDTGELIAGSVVTYPAVYSDKQVALLRQALDLGGMREVIMVPEPVAAAEWLEYEHGPLEPGFALVYDLGGASLDVTVVRVGPDWSDHPVVGNPRRCYDFGGRPLGATIARYSRGTQPGAIPLSALVDVDSLRADHIRDSFDVVRSCLGSTGRSLSDIGRILVVGAASRPPEVCATLAELGRPVITSADPGQIIATGAAYFAARSFASTDDVPRPTRGAVFSGAAVASALAVSAATVLGGNTDPVLEPMLQRYPDLARPLDVRTHAYIDTTSGAHSDGDVRYGIPIGLTEPIPGLTRNPDGRFVPTGRRPMGPTIAESRGDSHPDRRTLLLSDESGPAHFPHLLPFGWISDAGRYHPIAPAPGTGGTPSDPGTPGEPPSEPPGGDPAAPGDNGAAPAPAPGPEPGGEGTTAPDAGQGSSDDGESGGASGGTGGSDGGADPTGAGGGASTEDGSGGAAPGGGDSSGGVSPDDGGSTGGGGAPGGDGSSGGGGASSGGSGADGTSSGGGDSSGGGTSGGGAPSDGGNPGGGTPGGAGAGGAVGGSDNSSTGGTGTGGPGKSSTGGGGGLGQGGSATPGGGAGSGKGGAGHGGTGRGMGGAGSPSGGGGVGRSGGMGGGGMGGGGLGGGGGSR</sequence>
<feature type="compositionally biased region" description="Pro residues" evidence="4">
    <location>
        <begin position="450"/>
        <end position="460"/>
    </location>
</feature>
<feature type="compositionally biased region" description="Basic and acidic residues" evidence="4">
    <location>
        <begin position="394"/>
        <end position="404"/>
    </location>
</feature>
<evidence type="ECO:0000256" key="4">
    <source>
        <dbReference type="SAM" id="MobiDB-lite"/>
    </source>
</evidence>
<evidence type="ECO:0000256" key="1">
    <source>
        <dbReference type="ARBA" id="ARBA00022741"/>
    </source>
</evidence>
<evidence type="ECO:0000313" key="6">
    <source>
        <dbReference type="Proteomes" id="UP000707731"/>
    </source>
</evidence>
<feature type="compositionally biased region" description="Gly residues" evidence="4">
    <location>
        <begin position="500"/>
        <end position="512"/>
    </location>
</feature>
<dbReference type="SUPFAM" id="SSF53067">
    <property type="entry name" value="Actin-like ATPase domain"/>
    <property type="match status" value="2"/>
</dbReference>
<keyword evidence="3" id="KW-0143">Chaperone</keyword>
<gene>
    <name evidence="5" type="ORF">IU449_20945</name>
</gene>
<keyword evidence="2" id="KW-0067">ATP-binding</keyword>
<feature type="compositionally biased region" description="Low complexity" evidence="4">
    <location>
        <begin position="461"/>
        <end position="472"/>
    </location>
</feature>
<dbReference type="Proteomes" id="UP000707731">
    <property type="component" value="Unassembled WGS sequence"/>
</dbReference>
<evidence type="ECO:0000256" key="3">
    <source>
        <dbReference type="ARBA" id="ARBA00023186"/>
    </source>
</evidence>
<feature type="compositionally biased region" description="Gly residues" evidence="4">
    <location>
        <begin position="625"/>
        <end position="706"/>
    </location>
</feature>
<accession>A0ABS0DET7</accession>
<proteinExistence type="predicted"/>
<evidence type="ECO:0000313" key="5">
    <source>
        <dbReference type="EMBL" id="MBF6356980.1"/>
    </source>
</evidence>
<dbReference type="Gene3D" id="3.30.420.40">
    <property type="match status" value="2"/>
</dbReference>
<comment type="caution">
    <text evidence="5">The sequence shown here is derived from an EMBL/GenBank/DDBJ whole genome shotgun (WGS) entry which is preliminary data.</text>
</comment>
<name>A0ABS0DET7_9NOCA</name>
<feature type="compositionally biased region" description="Gly residues" evidence="4">
    <location>
        <begin position="518"/>
        <end position="540"/>
    </location>
</feature>
<feature type="compositionally biased region" description="Gly residues" evidence="4">
    <location>
        <begin position="549"/>
        <end position="617"/>
    </location>
</feature>
<dbReference type="Pfam" id="PF00012">
    <property type="entry name" value="HSP70"/>
    <property type="match status" value="2"/>
</dbReference>
<reference evidence="5 6" key="1">
    <citation type="submission" date="2020-10" db="EMBL/GenBank/DDBJ databases">
        <title>Identification of Nocardia species via Next-generation sequencing and recognition of intraspecies genetic diversity.</title>
        <authorList>
            <person name="Li P."/>
            <person name="Li P."/>
            <person name="Lu B."/>
        </authorList>
    </citation>
    <scope>NUCLEOTIDE SEQUENCE [LARGE SCALE GENOMIC DNA]</scope>
    <source>
        <strain evidence="5 6">BJ06-0143</strain>
    </source>
</reference>
<protein>
    <submittedName>
        <fullName evidence="5">Hsp70 family protein</fullName>
    </submittedName>
</protein>
<keyword evidence="1" id="KW-0547">Nucleotide-binding</keyword>
<dbReference type="PRINTS" id="PR01228">
    <property type="entry name" value="EGGSHELL"/>
</dbReference>
<feature type="compositionally biased region" description="Low complexity" evidence="4">
    <location>
        <begin position="485"/>
        <end position="495"/>
    </location>
</feature>
<dbReference type="InterPro" id="IPR013126">
    <property type="entry name" value="Hsp_70_fam"/>
</dbReference>
<feature type="region of interest" description="Disordered" evidence="4">
    <location>
        <begin position="367"/>
        <end position="405"/>
    </location>
</feature>
<dbReference type="RefSeq" id="WP_195003833.1">
    <property type="nucleotide sequence ID" value="NZ_JADLQN010000004.1"/>
</dbReference>
<keyword evidence="6" id="KW-1185">Reference proteome</keyword>
<dbReference type="InterPro" id="IPR043129">
    <property type="entry name" value="ATPase_NBD"/>
</dbReference>
<feature type="region of interest" description="Disordered" evidence="4">
    <location>
        <begin position="433"/>
        <end position="706"/>
    </location>
</feature>
<organism evidence="5 6">
    <name type="scientific">Nocardia higoensis</name>
    <dbReference type="NCBI Taxonomy" id="228599"/>
    <lineage>
        <taxon>Bacteria</taxon>
        <taxon>Bacillati</taxon>
        <taxon>Actinomycetota</taxon>
        <taxon>Actinomycetes</taxon>
        <taxon>Mycobacteriales</taxon>
        <taxon>Nocardiaceae</taxon>
        <taxon>Nocardia</taxon>
    </lineage>
</organism>
<evidence type="ECO:0000256" key="2">
    <source>
        <dbReference type="ARBA" id="ARBA00022840"/>
    </source>
</evidence>
<dbReference type="EMBL" id="JADLQN010000004">
    <property type="protein sequence ID" value="MBF6356980.1"/>
    <property type="molecule type" value="Genomic_DNA"/>
</dbReference>